<dbReference type="Proteomes" id="UP000286134">
    <property type="component" value="Unassembled WGS sequence"/>
</dbReference>
<protein>
    <submittedName>
        <fullName evidence="2">Uncharacterized protein</fullName>
    </submittedName>
</protein>
<accession>A0A420I0L3</accession>
<feature type="compositionally biased region" description="Basic and acidic residues" evidence="1">
    <location>
        <begin position="71"/>
        <end position="84"/>
    </location>
</feature>
<sequence length="823" mass="93219">MSNVRRISAPAGRKYESVIPKRQTTLITPRKTAKKYTTYGKSSSVKKTTLTQFWDWEKIINDETVKDEQNLASSKRDAIDEGQARRTNKRANNLANSNDYTGVNKRKSLRKSFANESCEDTDIPLKSKADGQNIETSPIKSIGHRSLADIYSPLHNRSLGQKLVIPEVFFDSRVIDNEKEVLPDKDLLAEDSTSSSQIIRPSTRDNSQSGLYRSLDSVSPIYKKKNVDIHPLPKTPKQLLALEVPSSQSPATPISIGSRGSVIFCRSLTKKLNNNPIAFKLKKKQFNCLEVMDTFAPDSDFSLTDNDTPKAACKNNNLNHEIQDTLDPETYFNPEAHDHSSRDKLISPSKSVKFFLLGEEEDEEINQTSIVNEESNRKTLLNKKNFQLKSEILDSEAESDEEVDFYDEINSKINTISGKIHEKIDPLESDLEHQNLLVKKIIEQTDTYYGETLGLETQLELEKIPSSYQASNISQKSVSSNVFPEVTKKKNVALYDETQFIENMRLSTQNLSQIAPRTSESDIFLSIDPQRVIEILNRVRNHETRRYKLPPPVCRVWLYERHPVCAVKYMAEISSPKFPGDIMNEDGKGNKEFNSRKSAGSWCAYEILQMYELSDPLTLEDLKSKEWLKKAPLPMKWTKIPPAVADELVANIKKPIFEDSIYPDAEGSPSRNTYDANTETLSNTNKSIPLGILNKPNISLPKEVEKIEVDLYPLQTKSEFKKEYPSSQATTVDLSPVNTPRQQSFEIICETPTQLEIARNTDILPSITPIEFSHDVNLRNPVPFSMASSQLLTESQLLPDSLLNDCTLMPEPILPSSEDFFYD</sequence>
<name>A0A420I0L3_9PEZI</name>
<feature type="compositionally biased region" description="Polar residues" evidence="1">
    <location>
        <begin position="90"/>
        <end position="101"/>
    </location>
</feature>
<keyword evidence="3" id="KW-1185">Reference proteome</keyword>
<comment type="caution">
    <text evidence="2">The sequence shown here is derived from an EMBL/GenBank/DDBJ whole genome shotgun (WGS) entry which is preliminary data.</text>
</comment>
<evidence type="ECO:0000256" key="1">
    <source>
        <dbReference type="SAM" id="MobiDB-lite"/>
    </source>
</evidence>
<feature type="region of interest" description="Disordered" evidence="1">
    <location>
        <begin position="71"/>
        <end position="101"/>
    </location>
</feature>
<feature type="region of interest" description="Disordered" evidence="1">
    <location>
        <begin position="192"/>
        <end position="211"/>
    </location>
</feature>
<reference evidence="2 3" key="1">
    <citation type="journal article" date="2018" name="BMC Genomics">
        <title>Comparative genome analyses reveal sequence features reflecting distinct modes of host-adaptation between dicot and monocot powdery mildew.</title>
        <authorList>
            <person name="Wu Y."/>
            <person name="Ma X."/>
            <person name="Pan Z."/>
            <person name="Kale S.D."/>
            <person name="Song Y."/>
            <person name="King H."/>
            <person name="Zhang Q."/>
            <person name="Presley C."/>
            <person name="Deng X."/>
            <person name="Wei C.I."/>
            <person name="Xiao S."/>
        </authorList>
    </citation>
    <scope>NUCLEOTIDE SEQUENCE [LARGE SCALE GENOMIC DNA]</scope>
    <source>
        <strain evidence="2">UMSG2</strain>
    </source>
</reference>
<feature type="compositionally biased region" description="Polar residues" evidence="1">
    <location>
        <begin position="669"/>
        <end position="680"/>
    </location>
</feature>
<evidence type="ECO:0000313" key="2">
    <source>
        <dbReference type="EMBL" id="RKF63215.1"/>
    </source>
</evidence>
<dbReference type="EMBL" id="MCFK01002714">
    <property type="protein sequence ID" value="RKF63215.1"/>
    <property type="molecule type" value="Genomic_DNA"/>
</dbReference>
<dbReference type="AlphaFoldDB" id="A0A420I0L3"/>
<organism evidence="2 3">
    <name type="scientific">Erysiphe neolycopersici</name>
    <dbReference type="NCBI Taxonomy" id="212602"/>
    <lineage>
        <taxon>Eukaryota</taxon>
        <taxon>Fungi</taxon>
        <taxon>Dikarya</taxon>
        <taxon>Ascomycota</taxon>
        <taxon>Pezizomycotina</taxon>
        <taxon>Leotiomycetes</taxon>
        <taxon>Erysiphales</taxon>
        <taxon>Erysiphaceae</taxon>
        <taxon>Erysiphe</taxon>
    </lineage>
</organism>
<dbReference type="OrthoDB" id="2149705at2759"/>
<evidence type="ECO:0000313" key="3">
    <source>
        <dbReference type="Proteomes" id="UP000286134"/>
    </source>
</evidence>
<feature type="region of interest" description="Disordered" evidence="1">
    <location>
        <begin position="661"/>
        <end position="680"/>
    </location>
</feature>
<gene>
    <name evidence="2" type="ORF">OnM2_027082</name>
</gene>
<proteinExistence type="predicted"/>